<dbReference type="PROSITE" id="PS50977">
    <property type="entry name" value="HTH_TETR_2"/>
    <property type="match status" value="1"/>
</dbReference>
<dbReference type="SUPFAM" id="SSF48498">
    <property type="entry name" value="Tetracyclin repressor-like, C-terminal domain"/>
    <property type="match status" value="1"/>
</dbReference>
<dbReference type="PANTHER" id="PTHR30055:SF234">
    <property type="entry name" value="HTH-TYPE TRANSCRIPTIONAL REGULATOR BETI"/>
    <property type="match status" value="1"/>
</dbReference>
<evidence type="ECO:0000256" key="1">
    <source>
        <dbReference type="ARBA" id="ARBA00023015"/>
    </source>
</evidence>
<evidence type="ECO:0000256" key="2">
    <source>
        <dbReference type="ARBA" id="ARBA00023125"/>
    </source>
</evidence>
<evidence type="ECO:0000313" key="7">
    <source>
        <dbReference type="Proteomes" id="UP000292564"/>
    </source>
</evidence>
<protein>
    <submittedName>
        <fullName evidence="6">TetR family transcriptional regulator</fullName>
    </submittedName>
</protein>
<dbReference type="InterPro" id="IPR036271">
    <property type="entry name" value="Tet_transcr_reg_TetR-rel_C_sf"/>
</dbReference>
<comment type="caution">
    <text evidence="6">The sequence shown here is derived from an EMBL/GenBank/DDBJ whole genome shotgun (WGS) entry which is preliminary data.</text>
</comment>
<keyword evidence="1" id="KW-0805">Transcription regulation</keyword>
<gene>
    <name evidence="6" type="ORF">EV385_0414</name>
</gene>
<dbReference type="AlphaFoldDB" id="A0A4V2G6G7"/>
<reference evidence="6 7" key="1">
    <citation type="submission" date="2019-02" db="EMBL/GenBank/DDBJ databases">
        <title>Sequencing the genomes of 1000 actinobacteria strains.</title>
        <authorList>
            <person name="Klenk H.-P."/>
        </authorList>
    </citation>
    <scope>NUCLEOTIDE SEQUENCE [LARGE SCALE GENOMIC DNA]</scope>
    <source>
        <strain evidence="6 7">DSM 45162</strain>
    </source>
</reference>
<evidence type="ECO:0000256" key="3">
    <source>
        <dbReference type="ARBA" id="ARBA00023163"/>
    </source>
</evidence>
<dbReference type="OrthoDB" id="4709966at2"/>
<dbReference type="InterPro" id="IPR009057">
    <property type="entry name" value="Homeodomain-like_sf"/>
</dbReference>
<dbReference type="Gene3D" id="1.10.357.10">
    <property type="entry name" value="Tetracycline Repressor, domain 2"/>
    <property type="match status" value="1"/>
</dbReference>
<accession>A0A4V2G6G7</accession>
<dbReference type="InterPro" id="IPR001647">
    <property type="entry name" value="HTH_TetR"/>
</dbReference>
<dbReference type="EMBL" id="SHKY01000001">
    <property type="protein sequence ID" value="RZU48696.1"/>
    <property type="molecule type" value="Genomic_DNA"/>
</dbReference>
<keyword evidence="7" id="KW-1185">Reference proteome</keyword>
<keyword evidence="2 4" id="KW-0238">DNA-binding</keyword>
<dbReference type="SUPFAM" id="SSF46689">
    <property type="entry name" value="Homeodomain-like"/>
    <property type="match status" value="1"/>
</dbReference>
<feature type="DNA-binding region" description="H-T-H motif" evidence="4">
    <location>
        <begin position="31"/>
        <end position="50"/>
    </location>
</feature>
<dbReference type="InterPro" id="IPR050109">
    <property type="entry name" value="HTH-type_TetR-like_transc_reg"/>
</dbReference>
<evidence type="ECO:0000259" key="5">
    <source>
        <dbReference type="PROSITE" id="PS50977"/>
    </source>
</evidence>
<dbReference type="GO" id="GO:0000976">
    <property type="term" value="F:transcription cis-regulatory region binding"/>
    <property type="evidence" value="ECO:0007669"/>
    <property type="project" value="TreeGrafter"/>
</dbReference>
<evidence type="ECO:0000313" key="6">
    <source>
        <dbReference type="EMBL" id="RZU48696.1"/>
    </source>
</evidence>
<proteinExistence type="predicted"/>
<organism evidence="6 7">
    <name type="scientific">Krasilnikovia cinnamomea</name>
    <dbReference type="NCBI Taxonomy" id="349313"/>
    <lineage>
        <taxon>Bacteria</taxon>
        <taxon>Bacillati</taxon>
        <taxon>Actinomycetota</taxon>
        <taxon>Actinomycetes</taxon>
        <taxon>Micromonosporales</taxon>
        <taxon>Micromonosporaceae</taxon>
        <taxon>Krasilnikovia</taxon>
    </lineage>
</organism>
<dbReference type="GO" id="GO:0003700">
    <property type="term" value="F:DNA-binding transcription factor activity"/>
    <property type="evidence" value="ECO:0007669"/>
    <property type="project" value="TreeGrafter"/>
</dbReference>
<dbReference type="InterPro" id="IPR025996">
    <property type="entry name" value="MT1864/Rv1816-like_C"/>
</dbReference>
<keyword evidence="3" id="KW-0804">Transcription</keyword>
<dbReference type="Proteomes" id="UP000292564">
    <property type="component" value="Unassembled WGS sequence"/>
</dbReference>
<feature type="domain" description="HTH tetR-type" evidence="5">
    <location>
        <begin position="8"/>
        <end position="68"/>
    </location>
</feature>
<name>A0A4V2G6G7_9ACTN</name>
<sequence>MTERRGNPAVRVRLLEGAARLLAEEGPSALTLRRVATEADTSTMAVYTHFGSMADLADAVVAEGFARLGALLAKVPRTDDAITDLGGLGRAYLANARQNPHLYAVMFGTASLGRYRPQTTDERERGRYTFDEIVEASRRAVEQGRLKPAEPRAIASQLWTAVHGYVTLDVGGYFGDDGVEHVLVPMFVSLLSGLGADPAAALASIKTLATTRAQR</sequence>
<dbReference type="Pfam" id="PF13305">
    <property type="entry name" value="TetR_C_33"/>
    <property type="match status" value="1"/>
</dbReference>
<evidence type="ECO:0000256" key="4">
    <source>
        <dbReference type="PROSITE-ProRule" id="PRU00335"/>
    </source>
</evidence>
<dbReference type="PANTHER" id="PTHR30055">
    <property type="entry name" value="HTH-TYPE TRANSCRIPTIONAL REGULATOR RUTR"/>
    <property type="match status" value="1"/>
</dbReference>
<dbReference type="RefSeq" id="WP_130507901.1">
    <property type="nucleotide sequence ID" value="NZ_SHKY01000001.1"/>
</dbReference>
<dbReference type="Pfam" id="PF00440">
    <property type="entry name" value="TetR_N"/>
    <property type="match status" value="1"/>
</dbReference>